<dbReference type="InterPro" id="IPR002938">
    <property type="entry name" value="FAD-bd"/>
</dbReference>
<dbReference type="Pfam" id="PF01494">
    <property type="entry name" value="FAD_binding_3"/>
    <property type="match status" value="1"/>
</dbReference>
<dbReference type="InterPro" id="IPR036188">
    <property type="entry name" value="FAD/NAD-bd_sf"/>
</dbReference>
<dbReference type="PRINTS" id="PR00420">
    <property type="entry name" value="RNGMNOXGNASE"/>
</dbReference>
<dbReference type="Proteomes" id="UP000234331">
    <property type="component" value="Unassembled WGS sequence"/>
</dbReference>
<dbReference type="PANTHER" id="PTHR43004">
    <property type="entry name" value="TRK SYSTEM POTASSIUM UPTAKE PROTEIN"/>
    <property type="match status" value="1"/>
</dbReference>
<evidence type="ECO:0000313" key="7">
    <source>
        <dbReference type="Proteomes" id="UP000234331"/>
    </source>
</evidence>
<dbReference type="Gene3D" id="3.30.70.2450">
    <property type="match status" value="1"/>
</dbReference>
<dbReference type="RefSeq" id="WP_101833423.1">
    <property type="nucleotide sequence ID" value="NZ_FZMO01000335.1"/>
</dbReference>
<dbReference type="GO" id="GO:0071949">
    <property type="term" value="F:FAD binding"/>
    <property type="evidence" value="ECO:0007669"/>
    <property type="project" value="InterPro"/>
</dbReference>
<evidence type="ECO:0000313" key="6">
    <source>
        <dbReference type="EMBL" id="SNQ50070.1"/>
    </source>
</evidence>
<sequence>MSDKTPVLIVGAGPCGLALAATLTRLGVTVRVLDAADGPGGGSRAILLWPPALDVLADIGVLEEALSIGFQPRAMNYHLSGRRTVRVELDPRNRPLILPQEHTTRLVTAALTRLGVTIERSTRATDITVTDAGATVRALGPNGVEVIEADWLVGADGVGSAVRQQLGIDFPGEQVAVTVLLAEGTVDGDFTRDELHYHFGHAGPLLCAPLPGEAVRLATPVAPGTDLTAETVQRLVDLRGPGGLAVRELGTLTTFTSQERIAATLRQGRAFLVGDAAHTHSPIGGQGLNLGLSDVRNLAWKLAGVVRGQLDESVLRTYDPERRQAAQETVRVAALLIRLAVLTGAKARLRNVGWGTLQRTGALRRLYAPLLAGWRARYPQLLAEPAGPARRWQRLPRPGRSALPAAGSRTPSWVPPAGADIAPGALRLLTVGSVPDGLVGATRALADRWAPLVAHDQVDRGGRGFLLLRPDGYVAASGSRREDLDAVDRLLTRLSAGTSPVPGTSAHAEPTAAASKSG</sequence>
<gene>
    <name evidence="6" type="ORF">FRACA_400003</name>
</gene>
<feature type="region of interest" description="Disordered" evidence="4">
    <location>
        <begin position="495"/>
        <end position="518"/>
    </location>
</feature>
<proteinExistence type="predicted"/>
<name>A0A2I2KWP0_9ACTN</name>
<evidence type="ECO:0000256" key="1">
    <source>
        <dbReference type="ARBA" id="ARBA00001974"/>
    </source>
</evidence>
<organism evidence="6 7">
    <name type="scientific">Frankia canadensis</name>
    <dbReference type="NCBI Taxonomy" id="1836972"/>
    <lineage>
        <taxon>Bacteria</taxon>
        <taxon>Bacillati</taxon>
        <taxon>Actinomycetota</taxon>
        <taxon>Actinomycetes</taxon>
        <taxon>Frankiales</taxon>
        <taxon>Frankiaceae</taxon>
        <taxon>Frankia</taxon>
    </lineage>
</organism>
<dbReference type="AlphaFoldDB" id="A0A2I2KWP0"/>
<dbReference type="Gene3D" id="3.50.50.60">
    <property type="entry name" value="FAD/NAD(P)-binding domain"/>
    <property type="match status" value="1"/>
</dbReference>
<keyword evidence="3" id="KW-0274">FAD</keyword>
<dbReference type="PANTHER" id="PTHR43004:SF19">
    <property type="entry name" value="BINDING MONOOXYGENASE, PUTATIVE (JCVI)-RELATED"/>
    <property type="match status" value="1"/>
</dbReference>
<protein>
    <recommendedName>
        <fullName evidence="5">FAD-binding domain-containing protein</fullName>
    </recommendedName>
</protein>
<dbReference type="GO" id="GO:0016709">
    <property type="term" value="F:oxidoreductase activity, acting on paired donors, with incorporation or reduction of molecular oxygen, NAD(P)H as one donor, and incorporation of one atom of oxygen"/>
    <property type="evidence" value="ECO:0007669"/>
    <property type="project" value="UniProtKB-ARBA"/>
</dbReference>
<evidence type="ECO:0000259" key="5">
    <source>
        <dbReference type="Pfam" id="PF01494"/>
    </source>
</evidence>
<evidence type="ECO:0000256" key="4">
    <source>
        <dbReference type="SAM" id="MobiDB-lite"/>
    </source>
</evidence>
<feature type="domain" description="FAD-binding" evidence="5">
    <location>
        <begin position="4"/>
        <end position="331"/>
    </location>
</feature>
<evidence type="ECO:0000256" key="3">
    <source>
        <dbReference type="ARBA" id="ARBA00022827"/>
    </source>
</evidence>
<keyword evidence="2" id="KW-0285">Flavoprotein</keyword>
<reference evidence="6 7" key="1">
    <citation type="submission" date="2017-06" db="EMBL/GenBank/DDBJ databases">
        <authorList>
            <person name="Kim H.J."/>
            <person name="Triplett B.A."/>
        </authorList>
    </citation>
    <scope>NUCLEOTIDE SEQUENCE [LARGE SCALE GENOMIC DNA]</scope>
    <source>
        <strain evidence="6">FRACA_ARgP5</strain>
    </source>
</reference>
<keyword evidence="7" id="KW-1185">Reference proteome</keyword>
<comment type="cofactor">
    <cofactor evidence="1">
        <name>FAD</name>
        <dbReference type="ChEBI" id="CHEBI:57692"/>
    </cofactor>
</comment>
<dbReference type="EMBL" id="FZMO01000335">
    <property type="protein sequence ID" value="SNQ50070.1"/>
    <property type="molecule type" value="Genomic_DNA"/>
</dbReference>
<accession>A0A2I2KWP0</accession>
<dbReference type="SUPFAM" id="SSF51905">
    <property type="entry name" value="FAD/NAD(P)-binding domain"/>
    <property type="match status" value="1"/>
</dbReference>
<evidence type="ECO:0000256" key="2">
    <source>
        <dbReference type="ARBA" id="ARBA00022630"/>
    </source>
</evidence>
<dbReference type="OrthoDB" id="3647401at2"/>
<dbReference type="InterPro" id="IPR050641">
    <property type="entry name" value="RIFMO-like"/>
</dbReference>